<comment type="caution">
    <text evidence="4">The sequence shown here is derived from an EMBL/GenBank/DDBJ whole genome shotgun (WGS) entry which is preliminary data.</text>
</comment>
<dbReference type="Proteomes" id="UP000253090">
    <property type="component" value="Unassembled WGS sequence"/>
</dbReference>
<dbReference type="PANTHER" id="PTHR42709">
    <property type="entry name" value="ALKALINE PHOSPHATASE LIKE PROTEIN"/>
    <property type="match status" value="1"/>
</dbReference>
<sequence>MNVLEWIEGMFREYGYFVLLLGLPVDFIALPLPPGQTTLTYTGYLAYKGVLDALPAILVGFAGSAIGITITYLIGHHVGAPLIQRYGKWFFLKPSHLEKTRKTYDKYGNRMLLISFFIPGVRQFFGYFVGIIKIPFRTFALYAYPGAALWVVVFVGIGYIFGEQWQHVILLVEKYLVYFFSGLGVLLLGLLYLRWRKWRKWRLKQANPKKELG</sequence>
<dbReference type="RefSeq" id="WP_114496328.1">
    <property type="nucleotide sequence ID" value="NZ_QPJW01000002.1"/>
</dbReference>
<evidence type="ECO:0000313" key="4">
    <source>
        <dbReference type="EMBL" id="RCX21787.1"/>
    </source>
</evidence>
<comment type="similarity">
    <text evidence="1">Belongs to the DedA family.</text>
</comment>
<accession>A0A369BMV4</accession>
<feature type="transmembrane region" description="Helical" evidence="2">
    <location>
        <begin position="53"/>
        <end position="74"/>
    </location>
</feature>
<proteinExistence type="inferred from homology"/>
<feature type="transmembrane region" description="Helical" evidence="2">
    <location>
        <begin position="176"/>
        <end position="195"/>
    </location>
</feature>
<dbReference type="Pfam" id="PF09335">
    <property type="entry name" value="VTT_dom"/>
    <property type="match status" value="1"/>
</dbReference>
<feature type="transmembrane region" description="Helical" evidence="2">
    <location>
        <begin position="14"/>
        <end position="32"/>
    </location>
</feature>
<dbReference type="InterPro" id="IPR032816">
    <property type="entry name" value="VTT_dom"/>
</dbReference>
<keyword evidence="2" id="KW-1133">Transmembrane helix</keyword>
<feature type="transmembrane region" description="Helical" evidence="2">
    <location>
        <begin position="111"/>
        <end position="132"/>
    </location>
</feature>
<dbReference type="GO" id="GO:0005886">
    <property type="term" value="C:plasma membrane"/>
    <property type="evidence" value="ECO:0007669"/>
    <property type="project" value="TreeGrafter"/>
</dbReference>
<keyword evidence="2" id="KW-0472">Membrane</keyword>
<dbReference type="OrthoDB" id="9782291at2"/>
<evidence type="ECO:0000256" key="1">
    <source>
        <dbReference type="ARBA" id="ARBA00010792"/>
    </source>
</evidence>
<protein>
    <submittedName>
        <fullName evidence="4">Membrane protein DedA with SNARE-associated domain</fullName>
    </submittedName>
</protein>
<keyword evidence="2" id="KW-0812">Transmembrane</keyword>
<dbReference type="PANTHER" id="PTHR42709:SF9">
    <property type="entry name" value="ALKALINE PHOSPHATASE LIKE PROTEIN"/>
    <property type="match status" value="1"/>
</dbReference>
<name>A0A369BMV4_9BACL</name>
<feature type="domain" description="VTT" evidence="3">
    <location>
        <begin position="34"/>
        <end position="159"/>
    </location>
</feature>
<evidence type="ECO:0000313" key="5">
    <source>
        <dbReference type="Proteomes" id="UP000253090"/>
    </source>
</evidence>
<reference evidence="4 5" key="1">
    <citation type="submission" date="2018-07" db="EMBL/GenBank/DDBJ databases">
        <title>Genomic Encyclopedia of Type Strains, Phase III (KMG-III): the genomes of soil and plant-associated and newly described type strains.</title>
        <authorList>
            <person name="Whitman W."/>
        </authorList>
    </citation>
    <scope>NUCLEOTIDE SEQUENCE [LARGE SCALE GENOMIC DNA]</scope>
    <source>
        <strain evidence="4 5">CECT 8333</strain>
    </source>
</reference>
<feature type="transmembrane region" description="Helical" evidence="2">
    <location>
        <begin position="139"/>
        <end position="161"/>
    </location>
</feature>
<dbReference type="AlphaFoldDB" id="A0A369BMV4"/>
<organism evidence="4 5">
    <name type="scientific">Fontibacillus phaseoli</name>
    <dbReference type="NCBI Taxonomy" id="1416533"/>
    <lineage>
        <taxon>Bacteria</taxon>
        <taxon>Bacillati</taxon>
        <taxon>Bacillota</taxon>
        <taxon>Bacilli</taxon>
        <taxon>Bacillales</taxon>
        <taxon>Paenibacillaceae</taxon>
        <taxon>Fontibacillus</taxon>
    </lineage>
</organism>
<evidence type="ECO:0000259" key="3">
    <source>
        <dbReference type="Pfam" id="PF09335"/>
    </source>
</evidence>
<gene>
    <name evidence="4" type="ORF">DFP94_102546</name>
</gene>
<dbReference type="InterPro" id="IPR051311">
    <property type="entry name" value="DedA_domain"/>
</dbReference>
<keyword evidence="5" id="KW-1185">Reference proteome</keyword>
<evidence type="ECO:0000256" key="2">
    <source>
        <dbReference type="SAM" id="Phobius"/>
    </source>
</evidence>
<dbReference type="EMBL" id="QPJW01000002">
    <property type="protein sequence ID" value="RCX21787.1"/>
    <property type="molecule type" value="Genomic_DNA"/>
</dbReference>